<evidence type="ECO:0000313" key="5">
    <source>
        <dbReference type="Proteomes" id="UP000612456"/>
    </source>
</evidence>
<dbReference type="InterPro" id="IPR036291">
    <property type="entry name" value="NAD(P)-bd_dom_sf"/>
</dbReference>
<dbReference type="PRINTS" id="PR00080">
    <property type="entry name" value="SDRFAMILY"/>
</dbReference>
<dbReference type="PANTHER" id="PTHR43976">
    <property type="entry name" value="SHORT CHAIN DEHYDROGENASE"/>
    <property type="match status" value="1"/>
</dbReference>
<keyword evidence="2" id="KW-0560">Oxidoreductase</keyword>
<name>A0A916ZFY5_9BACL</name>
<dbReference type="EMBL" id="BMHP01000007">
    <property type="protein sequence ID" value="GGD95372.1"/>
    <property type="molecule type" value="Genomic_DNA"/>
</dbReference>
<evidence type="ECO:0000256" key="3">
    <source>
        <dbReference type="RuleBase" id="RU000363"/>
    </source>
</evidence>
<sequence>MRDMESTGGRPVALITGASSGFGLLTAIALAQEGYHVIATMRDMGKQDKLLSMAGEKAVLDRIEVMEMDFTREEQVDLAIGETVGRWGRIDVLVNNAGYAVMGVVEEIPVKDWHAQFATNFFGTVAVTKAVLPHMRRQAQGKIINISSGAGIIGFSNTGPYSASKFAVEGFSEALRLELLAFNIAVVLVQPGTYNTGIAEKHDYHQAPDSPYAKMTDAFNRFNKKSEDNAPDPIHVARTIVKIVKARHPKLRYTCGSDAKLIAIMKRWLPWSLIEWMLRKILH</sequence>
<keyword evidence="5" id="KW-1185">Reference proteome</keyword>
<organism evidence="4 5">
    <name type="scientific">Paenibacillus nasutitermitis</name>
    <dbReference type="NCBI Taxonomy" id="1652958"/>
    <lineage>
        <taxon>Bacteria</taxon>
        <taxon>Bacillati</taxon>
        <taxon>Bacillota</taxon>
        <taxon>Bacilli</taxon>
        <taxon>Bacillales</taxon>
        <taxon>Paenibacillaceae</taxon>
        <taxon>Paenibacillus</taxon>
    </lineage>
</organism>
<dbReference type="PANTHER" id="PTHR43976:SF16">
    <property type="entry name" value="SHORT-CHAIN DEHYDROGENASE_REDUCTASE FAMILY PROTEIN"/>
    <property type="match status" value="1"/>
</dbReference>
<comment type="similarity">
    <text evidence="1 3">Belongs to the short-chain dehydrogenases/reductases (SDR) family.</text>
</comment>
<dbReference type="CDD" id="cd05374">
    <property type="entry name" value="17beta-HSD-like_SDR_c"/>
    <property type="match status" value="1"/>
</dbReference>
<dbReference type="InterPro" id="IPR002347">
    <property type="entry name" value="SDR_fam"/>
</dbReference>
<evidence type="ECO:0000256" key="2">
    <source>
        <dbReference type="ARBA" id="ARBA00023002"/>
    </source>
</evidence>
<evidence type="ECO:0000313" key="4">
    <source>
        <dbReference type="EMBL" id="GGD95372.1"/>
    </source>
</evidence>
<dbReference type="Proteomes" id="UP000612456">
    <property type="component" value="Unassembled WGS sequence"/>
</dbReference>
<dbReference type="Pfam" id="PF00106">
    <property type="entry name" value="adh_short"/>
    <property type="match status" value="1"/>
</dbReference>
<dbReference type="InterPro" id="IPR051911">
    <property type="entry name" value="SDR_oxidoreductase"/>
</dbReference>
<dbReference type="Gene3D" id="3.40.50.720">
    <property type="entry name" value="NAD(P)-binding Rossmann-like Domain"/>
    <property type="match status" value="1"/>
</dbReference>
<proteinExistence type="inferred from homology"/>
<dbReference type="GO" id="GO:0016491">
    <property type="term" value="F:oxidoreductase activity"/>
    <property type="evidence" value="ECO:0007669"/>
    <property type="project" value="UniProtKB-KW"/>
</dbReference>
<comment type="caution">
    <text evidence="4">The sequence shown here is derived from an EMBL/GenBank/DDBJ whole genome shotgun (WGS) entry which is preliminary data.</text>
</comment>
<reference evidence="4" key="2">
    <citation type="submission" date="2020-09" db="EMBL/GenBank/DDBJ databases">
        <authorList>
            <person name="Sun Q."/>
            <person name="Zhou Y."/>
        </authorList>
    </citation>
    <scope>NUCLEOTIDE SEQUENCE</scope>
    <source>
        <strain evidence="4">CGMCC 1.15178</strain>
    </source>
</reference>
<dbReference type="PROSITE" id="PS00061">
    <property type="entry name" value="ADH_SHORT"/>
    <property type="match status" value="1"/>
</dbReference>
<evidence type="ECO:0000256" key="1">
    <source>
        <dbReference type="ARBA" id="ARBA00006484"/>
    </source>
</evidence>
<dbReference type="NCBIfam" id="NF005372">
    <property type="entry name" value="PRK06914.1"/>
    <property type="match status" value="1"/>
</dbReference>
<dbReference type="SUPFAM" id="SSF51735">
    <property type="entry name" value="NAD(P)-binding Rossmann-fold domains"/>
    <property type="match status" value="1"/>
</dbReference>
<accession>A0A916ZFY5</accession>
<dbReference type="AlphaFoldDB" id="A0A916ZFY5"/>
<dbReference type="InterPro" id="IPR020904">
    <property type="entry name" value="Sc_DH/Rdtase_CS"/>
</dbReference>
<reference evidence="4" key="1">
    <citation type="journal article" date="2014" name="Int. J. Syst. Evol. Microbiol.">
        <title>Complete genome sequence of Corynebacterium casei LMG S-19264T (=DSM 44701T), isolated from a smear-ripened cheese.</title>
        <authorList>
            <consortium name="US DOE Joint Genome Institute (JGI-PGF)"/>
            <person name="Walter F."/>
            <person name="Albersmeier A."/>
            <person name="Kalinowski J."/>
            <person name="Ruckert C."/>
        </authorList>
    </citation>
    <scope>NUCLEOTIDE SEQUENCE</scope>
    <source>
        <strain evidence="4">CGMCC 1.15178</strain>
    </source>
</reference>
<gene>
    <name evidence="4" type="primary">ydfG</name>
    <name evidence="4" type="ORF">GCM10010911_62600</name>
</gene>
<dbReference type="PRINTS" id="PR00081">
    <property type="entry name" value="GDHRDH"/>
</dbReference>
<protein>
    <submittedName>
        <fullName evidence="4">Short-chain dehydrogenase/reductase</fullName>
    </submittedName>
</protein>